<dbReference type="InterPro" id="IPR050397">
    <property type="entry name" value="Env_Response_Regulators"/>
</dbReference>
<dbReference type="Pfam" id="PF00027">
    <property type="entry name" value="cNMP_binding"/>
    <property type="match status" value="1"/>
</dbReference>
<accession>A0ABV7UDL2</accession>
<feature type="domain" description="Cyclic nucleotide-binding" evidence="4">
    <location>
        <begin position="38"/>
        <end position="158"/>
    </location>
</feature>
<keyword evidence="1" id="KW-0805">Transcription regulation</keyword>
<keyword evidence="2" id="KW-0238">DNA-binding</keyword>
<evidence type="ECO:0000256" key="1">
    <source>
        <dbReference type="ARBA" id="ARBA00023015"/>
    </source>
</evidence>
<sequence length="260" mass="27776">MAVRSSKSEHPPQVAGGVRFGAMLVGDSSLRRSSAPYLLDGLTEEEVAEVLAAGRRLVVQRGARVFSQGALQDGIYLIETGRIKVFYTAPTGRQITLAYWHPGNFVGGPEIFRRGVHMWSGSAAANSAVIHLPGNALQRMVAAIPALAMRVMEGLIFKGKCYSALAQMLGTRSAQERLAYLLLHLADLYGVEEQGGTMIAATFTHADLAHMTGVTRQGVSTGIRQLGERGVIDIRDGRIVVLQPDALAALRAGSAVKTDP</sequence>
<dbReference type="InterPro" id="IPR036390">
    <property type="entry name" value="WH_DNA-bd_sf"/>
</dbReference>
<dbReference type="RefSeq" id="WP_244643167.1">
    <property type="nucleotide sequence ID" value="NZ_BNCG01000012.1"/>
</dbReference>
<feature type="domain" description="HTH crp-type" evidence="5">
    <location>
        <begin position="172"/>
        <end position="245"/>
    </location>
</feature>
<dbReference type="SUPFAM" id="SSF51206">
    <property type="entry name" value="cAMP-binding domain-like"/>
    <property type="match status" value="1"/>
</dbReference>
<dbReference type="InterPro" id="IPR012318">
    <property type="entry name" value="HTH_CRP"/>
</dbReference>
<evidence type="ECO:0000256" key="2">
    <source>
        <dbReference type="ARBA" id="ARBA00023125"/>
    </source>
</evidence>
<keyword evidence="3" id="KW-0804">Transcription</keyword>
<dbReference type="EMBL" id="JBHRYC010000024">
    <property type="protein sequence ID" value="MFC3636724.1"/>
    <property type="molecule type" value="Genomic_DNA"/>
</dbReference>
<organism evidence="6 7">
    <name type="scientific">Camelimonas fluminis</name>
    <dbReference type="NCBI Taxonomy" id="1576911"/>
    <lineage>
        <taxon>Bacteria</taxon>
        <taxon>Pseudomonadati</taxon>
        <taxon>Pseudomonadota</taxon>
        <taxon>Alphaproteobacteria</taxon>
        <taxon>Hyphomicrobiales</taxon>
        <taxon>Chelatococcaceae</taxon>
        <taxon>Camelimonas</taxon>
    </lineage>
</organism>
<dbReference type="InterPro" id="IPR036388">
    <property type="entry name" value="WH-like_DNA-bd_sf"/>
</dbReference>
<evidence type="ECO:0000256" key="3">
    <source>
        <dbReference type="ARBA" id="ARBA00023163"/>
    </source>
</evidence>
<proteinExistence type="predicted"/>
<comment type="caution">
    <text evidence="6">The sequence shown here is derived from an EMBL/GenBank/DDBJ whole genome shotgun (WGS) entry which is preliminary data.</text>
</comment>
<dbReference type="InterPro" id="IPR000595">
    <property type="entry name" value="cNMP-bd_dom"/>
</dbReference>
<dbReference type="PROSITE" id="PS50042">
    <property type="entry name" value="CNMP_BINDING_3"/>
    <property type="match status" value="1"/>
</dbReference>
<evidence type="ECO:0000313" key="6">
    <source>
        <dbReference type="EMBL" id="MFC3636724.1"/>
    </source>
</evidence>
<dbReference type="Gene3D" id="1.10.10.10">
    <property type="entry name" value="Winged helix-like DNA-binding domain superfamily/Winged helix DNA-binding domain"/>
    <property type="match status" value="1"/>
</dbReference>
<dbReference type="SMART" id="SM00419">
    <property type="entry name" value="HTH_CRP"/>
    <property type="match status" value="1"/>
</dbReference>
<dbReference type="InterPro" id="IPR014710">
    <property type="entry name" value="RmlC-like_jellyroll"/>
</dbReference>
<protein>
    <submittedName>
        <fullName evidence="6">Crp/Fnr family transcriptional regulator</fullName>
    </submittedName>
</protein>
<evidence type="ECO:0000259" key="5">
    <source>
        <dbReference type="PROSITE" id="PS51063"/>
    </source>
</evidence>
<evidence type="ECO:0000313" key="7">
    <source>
        <dbReference type="Proteomes" id="UP001595704"/>
    </source>
</evidence>
<dbReference type="Proteomes" id="UP001595704">
    <property type="component" value="Unassembled WGS sequence"/>
</dbReference>
<dbReference type="InterPro" id="IPR018490">
    <property type="entry name" value="cNMP-bd_dom_sf"/>
</dbReference>
<gene>
    <name evidence="6" type="ORF">ACFONL_04890</name>
</gene>
<dbReference type="Pfam" id="PF13545">
    <property type="entry name" value="HTH_Crp_2"/>
    <property type="match status" value="1"/>
</dbReference>
<name>A0ABV7UDL2_9HYPH</name>
<dbReference type="SUPFAM" id="SSF46785">
    <property type="entry name" value="Winged helix' DNA-binding domain"/>
    <property type="match status" value="1"/>
</dbReference>
<dbReference type="Gene3D" id="2.60.120.10">
    <property type="entry name" value="Jelly Rolls"/>
    <property type="match status" value="1"/>
</dbReference>
<keyword evidence="7" id="KW-1185">Reference proteome</keyword>
<evidence type="ECO:0000259" key="4">
    <source>
        <dbReference type="PROSITE" id="PS50042"/>
    </source>
</evidence>
<dbReference type="SMART" id="SM00100">
    <property type="entry name" value="cNMP"/>
    <property type="match status" value="1"/>
</dbReference>
<dbReference type="PROSITE" id="PS51063">
    <property type="entry name" value="HTH_CRP_2"/>
    <property type="match status" value="1"/>
</dbReference>
<dbReference type="PANTHER" id="PTHR24567">
    <property type="entry name" value="CRP FAMILY TRANSCRIPTIONAL REGULATORY PROTEIN"/>
    <property type="match status" value="1"/>
</dbReference>
<dbReference type="CDD" id="cd00038">
    <property type="entry name" value="CAP_ED"/>
    <property type="match status" value="1"/>
</dbReference>
<reference evidence="7" key="1">
    <citation type="journal article" date="2019" name="Int. J. Syst. Evol. Microbiol.">
        <title>The Global Catalogue of Microorganisms (GCM) 10K type strain sequencing project: providing services to taxonomists for standard genome sequencing and annotation.</title>
        <authorList>
            <consortium name="The Broad Institute Genomics Platform"/>
            <consortium name="The Broad Institute Genome Sequencing Center for Infectious Disease"/>
            <person name="Wu L."/>
            <person name="Ma J."/>
        </authorList>
    </citation>
    <scope>NUCLEOTIDE SEQUENCE [LARGE SCALE GENOMIC DNA]</scope>
    <source>
        <strain evidence="7">KCTC 42282</strain>
    </source>
</reference>
<dbReference type="PANTHER" id="PTHR24567:SF68">
    <property type="entry name" value="DNA-BINDING TRANSCRIPTIONAL DUAL REGULATOR CRP"/>
    <property type="match status" value="1"/>
</dbReference>